<reference evidence="1 3" key="2">
    <citation type="journal article" date="2013" name="Nature">
        <title>Insights into bilaterian evolution from three spiralian genomes.</title>
        <authorList>
            <person name="Simakov O."/>
            <person name="Marletaz F."/>
            <person name="Cho S.J."/>
            <person name="Edsinger-Gonzales E."/>
            <person name="Havlak P."/>
            <person name="Hellsten U."/>
            <person name="Kuo D.H."/>
            <person name="Larsson T."/>
            <person name="Lv J."/>
            <person name="Arendt D."/>
            <person name="Savage R."/>
            <person name="Osoegawa K."/>
            <person name="de Jong P."/>
            <person name="Grimwood J."/>
            <person name="Chapman J.A."/>
            <person name="Shapiro H."/>
            <person name="Aerts A."/>
            <person name="Otillar R.P."/>
            <person name="Terry A.Y."/>
            <person name="Boore J.L."/>
            <person name="Grigoriev I.V."/>
            <person name="Lindberg D.R."/>
            <person name="Seaver E.C."/>
            <person name="Weisblat D.A."/>
            <person name="Putnam N.H."/>
            <person name="Rokhsar D.S."/>
        </authorList>
    </citation>
    <scope>NUCLEOTIDE SEQUENCE</scope>
    <source>
        <strain evidence="1 3">I ESC-2004</strain>
    </source>
</reference>
<reference evidence="3" key="1">
    <citation type="submission" date="2012-12" db="EMBL/GenBank/DDBJ databases">
        <authorList>
            <person name="Hellsten U."/>
            <person name="Grimwood J."/>
            <person name="Chapman J.A."/>
            <person name="Shapiro H."/>
            <person name="Aerts A."/>
            <person name="Otillar R.P."/>
            <person name="Terry A.Y."/>
            <person name="Boore J.L."/>
            <person name="Simakov O."/>
            <person name="Marletaz F."/>
            <person name="Cho S.-J."/>
            <person name="Edsinger-Gonzales E."/>
            <person name="Havlak P."/>
            <person name="Kuo D.-H."/>
            <person name="Larsson T."/>
            <person name="Lv J."/>
            <person name="Arendt D."/>
            <person name="Savage R."/>
            <person name="Osoegawa K."/>
            <person name="de Jong P."/>
            <person name="Lindberg D.R."/>
            <person name="Seaver E.C."/>
            <person name="Weisblat D.A."/>
            <person name="Putnam N.H."/>
            <person name="Grigoriev I.V."/>
            <person name="Rokhsar D.S."/>
        </authorList>
    </citation>
    <scope>NUCLEOTIDE SEQUENCE</scope>
    <source>
        <strain evidence="3">I ESC-2004</strain>
    </source>
</reference>
<keyword evidence="3" id="KW-1185">Reference proteome</keyword>
<proteinExistence type="predicted"/>
<dbReference type="HOGENOM" id="CLU_3093368_0_0_1"/>
<evidence type="ECO:0000313" key="1">
    <source>
        <dbReference type="EMBL" id="ELU01838.1"/>
    </source>
</evidence>
<name>R7UDG7_CAPTE</name>
<reference evidence="2" key="3">
    <citation type="submission" date="2015-06" db="UniProtKB">
        <authorList>
            <consortium name="EnsemblMetazoa"/>
        </authorList>
    </citation>
    <scope>IDENTIFICATION</scope>
</reference>
<dbReference type="OrthoDB" id="8039161at2759"/>
<dbReference type="EnsemblMetazoa" id="CapteT29261">
    <property type="protein sequence ID" value="CapteP29261"/>
    <property type="gene ID" value="CapteG29261"/>
</dbReference>
<dbReference type="Proteomes" id="UP000014760">
    <property type="component" value="Unassembled WGS sequence"/>
</dbReference>
<protein>
    <recommendedName>
        <fullName evidence="4">Reverse transcriptase domain-containing protein</fullName>
    </recommendedName>
</protein>
<accession>R7UDG7</accession>
<sequence length="52" mass="6132">SVWTSFYRVSDRVLNGLNKREVVEMVAIDLKRAFDTVDHAIILEKLDYYSVR</sequence>
<dbReference type="EMBL" id="AMQN01009099">
    <property type="status" value="NOT_ANNOTATED_CDS"/>
    <property type="molecule type" value="Genomic_DNA"/>
</dbReference>
<evidence type="ECO:0008006" key="4">
    <source>
        <dbReference type="Google" id="ProtNLM"/>
    </source>
</evidence>
<feature type="non-terminal residue" evidence="1">
    <location>
        <position position="52"/>
    </location>
</feature>
<feature type="non-terminal residue" evidence="1">
    <location>
        <position position="1"/>
    </location>
</feature>
<dbReference type="AlphaFoldDB" id="R7UDG7"/>
<evidence type="ECO:0000313" key="3">
    <source>
        <dbReference type="Proteomes" id="UP000014760"/>
    </source>
</evidence>
<evidence type="ECO:0000313" key="2">
    <source>
        <dbReference type="EnsemblMetazoa" id="CapteP29261"/>
    </source>
</evidence>
<organism evidence="1">
    <name type="scientific">Capitella teleta</name>
    <name type="common">Polychaete worm</name>
    <dbReference type="NCBI Taxonomy" id="283909"/>
    <lineage>
        <taxon>Eukaryota</taxon>
        <taxon>Metazoa</taxon>
        <taxon>Spiralia</taxon>
        <taxon>Lophotrochozoa</taxon>
        <taxon>Annelida</taxon>
        <taxon>Polychaeta</taxon>
        <taxon>Sedentaria</taxon>
        <taxon>Scolecida</taxon>
        <taxon>Capitellidae</taxon>
        <taxon>Capitella</taxon>
    </lineage>
</organism>
<gene>
    <name evidence="1" type="ORF">CAPTEDRAFT_29261</name>
</gene>
<dbReference type="EMBL" id="KB304599">
    <property type="protein sequence ID" value="ELU01838.1"/>
    <property type="molecule type" value="Genomic_DNA"/>
</dbReference>